<accession>A0A0A8YA76</accession>
<reference evidence="1" key="2">
    <citation type="journal article" date="2015" name="Data Brief">
        <title>Shoot transcriptome of the giant reed, Arundo donax.</title>
        <authorList>
            <person name="Barrero R.A."/>
            <person name="Guerrero F.D."/>
            <person name="Moolhuijzen P."/>
            <person name="Goolsby J.A."/>
            <person name="Tidwell J."/>
            <person name="Bellgard S.E."/>
            <person name="Bellgard M.I."/>
        </authorList>
    </citation>
    <scope>NUCLEOTIDE SEQUENCE</scope>
    <source>
        <tissue evidence="1">Shoot tissue taken approximately 20 cm above the soil surface</tissue>
    </source>
</reference>
<reference evidence="1" key="1">
    <citation type="submission" date="2014-09" db="EMBL/GenBank/DDBJ databases">
        <authorList>
            <person name="Magalhaes I.L.F."/>
            <person name="Oliveira U."/>
            <person name="Santos F.R."/>
            <person name="Vidigal T.H.D.A."/>
            <person name="Brescovit A.D."/>
            <person name="Santos A.J."/>
        </authorList>
    </citation>
    <scope>NUCLEOTIDE SEQUENCE</scope>
    <source>
        <tissue evidence="1">Shoot tissue taken approximately 20 cm above the soil surface</tissue>
    </source>
</reference>
<proteinExistence type="predicted"/>
<name>A0A0A8YA76_ARUDO</name>
<sequence>MPLIENSLIKNGMLKKRRKFFHKNS</sequence>
<dbReference type="AlphaFoldDB" id="A0A0A8YA76"/>
<dbReference type="EMBL" id="GBRH01277633">
    <property type="protein sequence ID" value="JAD20262.1"/>
    <property type="molecule type" value="Transcribed_RNA"/>
</dbReference>
<organism evidence="1">
    <name type="scientific">Arundo donax</name>
    <name type="common">Giant reed</name>
    <name type="synonym">Donax arundinaceus</name>
    <dbReference type="NCBI Taxonomy" id="35708"/>
    <lineage>
        <taxon>Eukaryota</taxon>
        <taxon>Viridiplantae</taxon>
        <taxon>Streptophyta</taxon>
        <taxon>Embryophyta</taxon>
        <taxon>Tracheophyta</taxon>
        <taxon>Spermatophyta</taxon>
        <taxon>Magnoliopsida</taxon>
        <taxon>Liliopsida</taxon>
        <taxon>Poales</taxon>
        <taxon>Poaceae</taxon>
        <taxon>PACMAD clade</taxon>
        <taxon>Arundinoideae</taxon>
        <taxon>Arundineae</taxon>
        <taxon>Arundo</taxon>
    </lineage>
</organism>
<protein>
    <submittedName>
        <fullName evidence="1">Uncharacterized protein</fullName>
    </submittedName>
</protein>
<evidence type="ECO:0000313" key="1">
    <source>
        <dbReference type="EMBL" id="JAD20262.1"/>
    </source>
</evidence>